<dbReference type="InterPro" id="IPR002686">
    <property type="entry name" value="Transposase_17"/>
</dbReference>
<dbReference type="SMART" id="SM01321">
    <property type="entry name" value="Y1_Tnp"/>
    <property type="match status" value="1"/>
</dbReference>
<dbReference type="RefSeq" id="WP_323250848.1">
    <property type="nucleotide sequence ID" value="NZ_JAYFUL010000029.1"/>
</dbReference>
<dbReference type="PANTHER" id="PTHR34322">
    <property type="entry name" value="TRANSPOSASE, Y1_TNP DOMAIN-CONTAINING"/>
    <property type="match status" value="1"/>
</dbReference>
<name>A0ABU5QQH0_9BACT</name>
<dbReference type="Gene3D" id="3.30.70.1290">
    <property type="entry name" value="Transposase IS200-like"/>
    <property type="match status" value="1"/>
</dbReference>
<dbReference type="EMBL" id="JAYFUL010000029">
    <property type="protein sequence ID" value="MEA5259332.1"/>
    <property type="molecule type" value="Genomic_DNA"/>
</dbReference>
<evidence type="ECO:0000313" key="2">
    <source>
        <dbReference type="EMBL" id="MEA5259332.1"/>
    </source>
</evidence>
<gene>
    <name evidence="2" type="ORF">VB264_16155</name>
</gene>
<evidence type="ECO:0000313" key="3">
    <source>
        <dbReference type="Proteomes" id="UP001304671"/>
    </source>
</evidence>
<evidence type="ECO:0000259" key="1">
    <source>
        <dbReference type="SMART" id="SM01321"/>
    </source>
</evidence>
<dbReference type="PANTHER" id="PTHR34322:SF2">
    <property type="entry name" value="TRANSPOSASE IS200-LIKE DOMAIN-CONTAINING PROTEIN"/>
    <property type="match status" value="1"/>
</dbReference>
<keyword evidence="3" id="KW-1185">Reference proteome</keyword>
<dbReference type="SUPFAM" id="SSF143422">
    <property type="entry name" value="Transposase IS200-like"/>
    <property type="match status" value="1"/>
</dbReference>
<feature type="domain" description="Transposase IS200-like" evidence="1">
    <location>
        <begin position="4"/>
        <end position="127"/>
    </location>
</feature>
<reference evidence="2 3" key="1">
    <citation type="submission" date="2023-12" db="EMBL/GenBank/DDBJ databases">
        <title>Novel species of the genus Arcicella isolated from rivers.</title>
        <authorList>
            <person name="Lu H."/>
        </authorList>
    </citation>
    <scope>NUCLEOTIDE SEQUENCE [LARGE SCALE GENOMIC DNA]</scope>
    <source>
        <strain evidence="2 3">LMG 21963</strain>
    </source>
</reference>
<comment type="caution">
    <text evidence="2">The sequence shown here is derived from an EMBL/GenBank/DDBJ whole genome shotgun (WGS) entry which is preliminary data.</text>
</comment>
<organism evidence="2 3">
    <name type="scientific">Arcicella aquatica</name>
    <dbReference type="NCBI Taxonomy" id="217141"/>
    <lineage>
        <taxon>Bacteria</taxon>
        <taxon>Pseudomonadati</taxon>
        <taxon>Bacteroidota</taxon>
        <taxon>Cytophagia</taxon>
        <taxon>Cytophagales</taxon>
        <taxon>Flectobacillaceae</taxon>
        <taxon>Arcicella</taxon>
    </lineage>
</organism>
<protein>
    <submittedName>
        <fullName evidence="2">Transposase</fullName>
    </submittedName>
</protein>
<proteinExistence type="predicted"/>
<sequence>MKLYPNELFHIYNRGNNKQTLFFDRDNYLYFLEKVKEYVKPHSEIIAWCLMPNHFHFLIYIPPDKDSKDLSKGIQIILRSYTRAINKQKNRTGSLFTQNTCSKVLVDNSEVLPNRYTTTCFHYIHQNPMKAGLVKKMEDWEFSSFKDYIGLRNGKLVNRELANTFINISEDRQQFYEDAYRVINESLLDKIF</sequence>
<dbReference type="Proteomes" id="UP001304671">
    <property type="component" value="Unassembled WGS sequence"/>
</dbReference>
<accession>A0ABU5QQH0</accession>
<dbReference type="InterPro" id="IPR036515">
    <property type="entry name" value="Transposase_17_sf"/>
</dbReference>
<dbReference type="Pfam" id="PF01797">
    <property type="entry name" value="Y1_Tnp"/>
    <property type="match status" value="1"/>
</dbReference>